<sequence length="316" mass="36013">MLENDVLRVKLDASAGGVRITSIYNKEAGQDYLTSRQPLFSYEFDGTTSITAENGWELLAPRVSDLWMHTVQGRVKVGRELRIPLRRTAPQSITVTAVFDLYDGRSGWRFHTLIRNDSPTKTSITNSTVLALGLPDRPHRLHYPPNMRWKSTIGSLSPVPEGKAELPKKVITVYAEGHGWSLSPEMNWKTQRGKGNYAGEYMLPPFAALNAWHEIDHVRVTTNPQSLQLVLFPGEEFEYLSVNLSVFTGDVIDAKMAEEEHFRRRFRYNNVSTLFNTNDWDYRGGPGSTLPDNYYYDVIIPKAKRARFDLVMLDDL</sequence>
<evidence type="ECO:0000313" key="2">
    <source>
        <dbReference type="Proteomes" id="UP000295818"/>
    </source>
</evidence>
<dbReference type="RefSeq" id="WP_132189677.1">
    <property type="nucleotide sequence ID" value="NZ_SLWM01000006.1"/>
</dbReference>
<accession>A0ABY2BK69</accession>
<gene>
    <name evidence="1" type="ORF">EV644_106294</name>
</gene>
<dbReference type="EMBL" id="SLWM01000006">
    <property type="protein sequence ID" value="TCO22986.1"/>
    <property type="molecule type" value="Genomic_DNA"/>
</dbReference>
<organism evidence="1 2">
    <name type="scientific">Kribbella orskensis</name>
    <dbReference type="NCBI Taxonomy" id="2512216"/>
    <lineage>
        <taxon>Bacteria</taxon>
        <taxon>Bacillati</taxon>
        <taxon>Actinomycetota</taxon>
        <taxon>Actinomycetes</taxon>
        <taxon>Propionibacteriales</taxon>
        <taxon>Kribbellaceae</taxon>
        <taxon>Kribbella</taxon>
    </lineage>
</organism>
<name>A0ABY2BK69_9ACTN</name>
<protein>
    <submittedName>
        <fullName evidence="1">Uncharacterized protein</fullName>
    </submittedName>
</protein>
<proteinExistence type="predicted"/>
<keyword evidence="2" id="KW-1185">Reference proteome</keyword>
<comment type="caution">
    <text evidence="1">The sequence shown here is derived from an EMBL/GenBank/DDBJ whole genome shotgun (WGS) entry which is preliminary data.</text>
</comment>
<reference evidence="1 2" key="1">
    <citation type="journal article" date="2015" name="Stand. Genomic Sci.">
        <title>Genomic Encyclopedia of Bacterial and Archaeal Type Strains, Phase III: the genomes of soil and plant-associated and newly described type strains.</title>
        <authorList>
            <person name="Whitman W.B."/>
            <person name="Woyke T."/>
            <person name="Klenk H.P."/>
            <person name="Zhou Y."/>
            <person name="Lilburn T.G."/>
            <person name="Beck B.J."/>
            <person name="De Vos P."/>
            <person name="Vandamme P."/>
            <person name="Eisen J.A."/>
            <person name="Garrity G."/>
            <person name="Hugenholtz P."/>
            <person name="Kyrpides N.C."/>
        </authorList>
    </citation>
    <scope>NUCLEOTIDE SEQUENCE [LARGE SCALE GENOMIC DNA]</scope>
    <source>
        <strain evidence="1 2">VKM Ac-2538</strain>
    </source>
</reference>
<dbReference type="Proteomes" id="UP000295818">
    <property type="component" value="Unassembled WGS sequence"/>
</dbReference>
<evidence type="ECO:0000313" key="1">
    <source>
        <dbReference type="EMBL" id="TCO22986.1"/>
    </source>
</evidence>